<reference evidence="1 2" key="1">
    <citation type="journal article" date="2013" name="Int. J. Syst. Evol. Microbiol.">
        <title>Aquimarina gracilis sp. nov., isolated from the gut microflora of a mussel, Mytilus coruscus, and emended description of Aquimarina spongiae.</title>
        <authorList>
            <person name="Park S.C."/>
            <person name="Choe H.N."/>
            <person name="Baik K.S."/>
            <person name="Seong C.N."/>
        </authorList>
    </citation>
    <scope>NUCLEOTIDE SEQUENCE [LARGE SCALE GENOMIC DNA]</scope>
    <source>
        <strain evidence="1 2">PSC32</strain>
    </source>
</reference>
<comment type="caution">
    <text evidence="1">The sequence shown here is derived from an EMBL/GenBank/DDBJ whole genome shotgun (WGS) entry which is preliminary data.</text>
</comment>
<dbReference type="EMBL" id="JAYKLX010000005">
    <property type="protein sequence ID" value="MEB3346307.1"/>
    <property type="molecule type" value="Genomic_DNA"/>
</dbReference>
<gene>
    <name evidence="1" type="ORF">U6A24_12590</name>
</gene>
<name>A0ABU5ZWR1_9FLAO</name>
<evidence type="ECO:0000313" key="1">
    <source>
        <dbReference type="EMBL" id="MEB3346307.1"/>
    </source>
</evidence>
<evidence type="ECO:0000313" key="2">
    <source>
        <dbReference type="Proteomes" id="UP001327027"/>
    </source>
</evidence>
<keyword evidence="2" id="KW-1185">Reference proteome</keyword>
<dbReference type="RefSeq" id="WP_324180331.1">
    <property type="nucleotide sequence ID" value="NZ_BAABAW010000024.1"/>
</dbReference>
<organism evidence="1 2">
    <name type="scientific">Aquimarina gracilis</name>
    <dbReference type="NCBI Taxonomy" id="874422"/>
    <lineage>
        <taxon>Bacteria</taxon>
        <taxon>Pseudomonadati</taxon>
        <taxon>Bacteroidota</taxon>
        <taxon>Flavobacteriia</taxon>
        <taxon>Flavobacteriales</taxon>
        <taxon>Flavobacteriaceae</taxon>
        <taxon>Aquimarina</taxon>
    </lineage>
</organism>
<sequence length="153" mass="16928">MKKLLLLGGAAFLASTYFGKQKITEIRNVIDSLILRVNGIRNFKFDLTGLNFDIDLNITNPTTENLNLQTGNMITLRRLLFYTDQGEFIGQSFPNLTGIEIPANGTINIANLRTHIDTGNIGTLINNAIGLFIDPSKLQVKAEIESLGKLYTI</sequence>
<protein>
    <recommendedName>
        <fullName evidence="3">Late embryogenesis abundant protein LEA-2 subgroup domain-containing protein</fullName>
    </recommendedName>
</protein>
<accession>A0ABU5ZWR1</accession>
<evidence type="ECO:0008006" key="3">
    <source>
        <dbReference type="Google" id="ProtNLM"/>
    </source>
</evidence>
<proteinExistence type="predicted"/>
<dbReference type="Proteomes" id="UP001327027">
    <property type="component" value="Unassembled WGS sequence"/>
</dbReference>